<dbReference type="AlphaFoldDB" id="A0A9W9TR20"/>
<reference evidence="1" key="1">
    <citation type="submission" date="2022-11" db="EMBL/GenBank/DDBJ databases">
        <authorList>
            <person name="Petersen C."/>
        </authorList>
    </citation>
    <scope>NUCLEOTIDE SEQUENCE</scope>
    <source>
        <strain evidence="1">IBT 23319</strain>
    </source>
</reference>
<accession>A0A9W9TR20</accession>
<dbReference type="RefSeq" id="XP_056503037.1">
    <property type="nucleotide sequence ID" value="XM_056643625.1"/>
</dbReference>
<organism evidence="1 2">
    <name type="scientific">Penicillium citrinum</name>
    <dbReference type="NCBI Taxonomy" id="5077"/>
    <lineage>
        <taxon>Eukaryota</taxon>
        <taxon>Fungi</taxon>
        <taxon>Dikarya</taxon>
        <taxon>Ascomycota</taxon>
        <taxon>Pezizomycotina</taxon>
        <taxon>Eurotiomycetes</taxon>
        <taxon>Eurotiomycetidae</taxon>
        <taxon>Eurotiales</taxon>
        <taxon>Aspergillaceae</taxon>
        <taxon>Penicillium</taxon>
    </lineage>
</organism>
<dbReference type="Proteomes" id="UP001147733">
    <property type="component" value="Unassembled WGS sequence"/>
</dbReference>
<gene>
    <name evidence="1" type="ORF">N7469_004705</name>
</gene>
<keyword evidence="2" id="KW-1185">Reference proteome</keyword>
<sequence>MIALSKSSFDQYWTTCTDFLKTQIKDFSHIPSSHEEVAQMMKQLHTKVAQVWQDTDHEGFTINRSHVDIVQAGILECSTFIRDNPTRCREAVNSMIVILRFMREIYPKKTLNHSLRRQINELERYEAPDAVHYIKRLIPQYLPSQMPASLTSLDARIYAIRWRGFISLLELRATTLRDHPRWSKHIEIEIQKLLVEVKEIKINALTDAMVIGAPCEELVCMVDHCTLAILIVQAQLRTLSRDIEKAEWVASILIEYLNSLDLHSGSNTIGRWSDDEDLI</sequence>
<evidence type="ECO:0000313" key="1">
    <source>
        <dbReference type="EMBL" id="KAJ5235537.1"/>
    </source>
</evidence>
<dbReference type="EMBL" id="JAPQKT010000003">
    <property type="protein sequence ID" value="KAJ5235537.1"/>
    <property type="molecule type" value="Genomic_DNA"/>
</dbReference>
<proteinExistence type="predicted"/>
<reference evidence="1" key="2">
    <citation type="journal article" date="2023" name="IMA Fungus">
        <title>Comparative genomic study of the Penicillium genus elucidates a diverse pangenome and 15 lateral gene transfer events.</title>
        <authorList>
            <person name="Petersen C."/>
            <person name="Sorensen T."/>
            <person name="Nielsen M.R."/>
            <person name="Sondergaard T.E."/>
            <person name="Sorensen J.L."/>
            <person name="Fitzpatrick D.A."/>
            <person name="Frisvad J.C."/>
            <person name="Nielsen K.L."/>
        </authorList>
    </citation>
    <scope>NUCLEOTIDE SEQUENCE</scope>
    <source>
        <strain evidence="1">IBT 23319</strain>
    </source>
</reference>
<dbReference type="OrthoDB" id="4285660at2759"/>
<name>A0A9W9TR20_PENCI</name>
<comment type="caution">
    <text evidence="1">The sequence shown here is derived from an EMBL/GenBank/DDBJ whole genome shotgun (WGS) entry which is preliminary data.</text>
</comment>
<dbReference type="GeneID" id="81382792"/>
<evidence type="ECO:0000313" key="2">
    <source>
        <dbReference type="Proteomes" id="UP001147733"/>
    </source>
</evidence>
<protein>
    <submittedName>
        <fullName evidence="1">Uncharacterized protein</fullName>
    </submittedName>
</protein>